<accession>A0A4Q2UX09</accession>
<gene>
    <name evidence="1" type="ORF">BFJ63_vAg18104</name>
</gene>
<reference evidence="1 2" key="1">
    <citation type="submission" date="2016-12" db="EMBL/GenBank/DDBJ databases">
        <title>Draft genome sequence of Fusarium oxysporum causing rot on Narcissus.</title>
        <authorList>
            <person name="Armitage A.D."/>
            <person name="Taylor A."/>
            <person name="Clarkson J.P."/>
            <person name="Harrison R.J."/>
            <person name="Jackson A.C."/>
        </authorList>
    </citation>
    <scope>NUCLEOTIDE SEQUENCE [LARGE SCALE GENOMIC DNA]</scope>
    <source>
        <strain evidence="1 2">N139</strain>
    </source>
</reference>
<sequence>MSTNSGESGFCRYCDHSMNEHANKKSSQCKKCKKRFYICQTNHMSGFGPKICDIPCGWGPKHYRYPDKAKSAQQLEQVDYGQRHPQYEPPPDESTWYEATPSISETPASGPVLVEPKKEGDLYKFTYDNEEITSYQSHWQYGDVDYQGQRDTYWTLKCEGILFIAWTLPTSDQQVSQLSHGKQVAYSHGRTASDSTDPLQWDDERIEVETQMASKMAELDLKGGGSNQVQDDRVRVYPRYYEEDMVEFKRNGKLITSMKDSWKEVEDGHVFRSKKYGCTFFATEIKPAKTKK</sequence>
<dbReference type="Proteomes" id="UP000290540">
    <property type="component" value="Unassembled WGS sequence"/>
</dbReference>
<comment type="caution">
    <text evidence="1">The sequence shown here is derived from an EMBL/GenBank/DDBJ whole genome shotgun (WGS) entry which is preliminary data.</text>
</comment>
<dbReference type="EMBL" id="MQTW01000812">
    <property type="protein sequence ID" value="RYC79015.1"/>
    <property type="molecule type" value="Genomic_DNA"/>
</dbReference>
<name>A0A4Q2UX09_FUSOX</name>
<protein>
    <submittedName>
        <fullName evidence="1">Uncharacterized protein</fullName>
    </submittedName>
</protein>
<organism evidence="1 2">
    <name type="scientific">Fusarium oxysporum f. sp. narcissi</name>
    <dbReference type="NCBI Taxonomy" id="451672"/>
    <lineage>
        <taxon>Eukaryota</taxon>
        <taxon>Fungi</taxon>
        <taxon>Dikarya</taxon>
        <taxon>Ascomycota</taxon>
        <taxon>Pezizomycotina</taxon>
        <taxon>Sordariomycetes</taxon>
        <taxon>Hypocreomycetidae</taxon>
        <taxon>Hypocreales</taxon>
        <taxon>Nectriaceae</taxon>
        <taxon>Fusarium</taxon>
        <taxon>Fusarium oxysporum species complex</taxon>
    </lineage>
</organism>
<proteinExistence type="predicted"/>
<evidence type="ECO:0000313" key="1">
    <source>
        <dbReference type="EMBL" id="RYC79015.1"/>
    </source>
</evidence>
<evidence type="ECO:0000313" key="2">
    <source>
        <dbReference type="Proteomes" id="UP000290540"/>
    </source>
</evidence>
<dbReference type="AlphaFoldDB" id="A0A4Q2UX09"/>